<dbReference type="NCBIfam" id="NF005460">
    <property type="entry name" value="PRK07056.1"/>
    <property type="match status" value="1"/>
</dbReference>
<dbReference type="PROSITE" id="PS00571">
    <property type="entry name" value="AMIDASES"/>
    <property type="match status" value="1"/>
</dbReference>
<comment type="caution">
    <text evidence="2">The sequence shown here is derived from an EMBL/GenBank/DDBJ whole genome shotgun (WGS) entry which is preliminary data.</text>
</comment>
<dbReference type="EMBL" id="RDQO01000003">
    <property type="protein sequence ID" value="RMX05909.1"/>
    <property type="molecule type" value="Genomic_DNA"/>
</dbReference>
<evidence type="ECO:0000313" key="2">
    <source>
        <dbReference type="EMBL" id="RMX05909.1"/>
    </source>
</evidence>
<gene>
    <name evidence="2" type="ORF">D8I35_12215</name>
</gene>
<dbReference type="Pfam" id="PF01425">
    <property type="entry name" value="Amidase"/>
    <property type="match status" value="1"/>
</dbReference>
<keyword evidence="3" id="KW-1185">Reference proteome</keyword>
<name>A0A3M6QTM3_9BURK</name>
<dbReference type="GO" id="GO:0003824">
    <property type="term" value="F:catalytic activity"/>
    <property type="evidence" value="ECO:0007669"/>
    <property type="project" value="InterPro"/>
</dbReference>
<dbReference type="Proteomes" id="UP000278006">
    <property type="component" value="Unassembled WGS sequence"/>
</dbReference>
<reference evidence="2 3" key="1">
    <citation type="submission" date="2018-10" db="EMBL/GenBank/DDBJ databases">
        <title>Draft genome of Cortibacter populi DSM10536.</title>
        <authorList>
            <person name="Bernier A.-M."/>
            <person name="Bernard K."/>
        </authorList>
    </citation>
    <scope>NUCLEOTIDE SEQUENCE [LARGE SCALE GENOMIC DNA]</scope>
    <source>
        <strain evidence="2 3">DSM 105136</strain>
    </source>
</reference>
<dbReference type="AlphaFoldDB" id="A0A3M6QTM3"/>
<dbReference type="OrthoDB" id="112488at2"/>
<dbReference type="RefSeq" id="WP_122229626.1">
    <property type="nucleotide sequence ID" value="NZ_RDQO01000003.1"/>
</dbReference>
<dbReference type="SUPFAM" id="SSF75304">
    <property type="entry name" value="Amidase signature (AS) enzymes"/>
    <property type="match status" value="1"/>
</dbReference>
<sequence>MTTSLERLEQCLVRIHGDSERARRIFTHLYEDSAREEAQAADARARHGRSLGPLDGRIVSVKDLLDVAGTVTTAGSRLLAQAPAARQDAAVVARLRAAGCVVIGKTNMTEFAFSGIGINPHFGTPGNARDATRIPGGSSSGAGVAVALGLCEIAVGSDTGGSVRIPAALNGVTGFKPSVQRVPREGAFPLSFSLDSIGPLAASVADCAMADAVMAGLSPDQAELPERRVRGLRIAVPRGLLFSEADAQVLQAFEQALEVLRRQGAQIDDVAWDEWLSAPFQIQRKGTLIAAEAAAIHQPYLPDRAAEYDPLVLARIERGMALDAASYIRILQQRVQLQRAFDRRMTGYDLVMLPTVVFTAPSIASLADEEAFMKANALALRNTSVFNFHDLPALSLPAPRDAQELPVGLMFAGARLADRAVLALGLAIERALHAA</sequence>
<dbReference type="InterPro" id="IPR000120">
    <property type="entry name" value="Amidase"/>
</dbReference>
<dbReference type="PANTHER" id="PTHR11895">
    <property type="entry name" value="TRANSAMIDASE"/>
    <property type="match status" value="1"/>
</dbReference>
<dbReference type="PANTHER" id="PTHR11895:SF176">
    <property type="entry name" value="AMIDASE AMID-RELATED"/>
    <property type="match status" value="1"/>
</dbReference>
<organism evidence="2 3">
    <name type="scientific">Corticibacter populi</name>
    <dbReference type="NCBI Taxonomy" id="1550736"/>
    <lineage>
        <taxon>Bacteria</taxon>
        <taxon>Pseudomonadati</taxon>
        <taxon>Pseudomonadota</taxon>
        <taxon>Betaproteobacteria</taxon>
        <taxon>Burkholderiales</taxon>
        <taxon>Comamonadaceae</taxon>
        <taxon>Corticibacter</taxon>
    </lineage>
</organism>
<protein>
    <submittedName>
        <fullName evidence="2">Amidase</fullName>
    </submittedName>
</protein>
<dbReference type="Gene3D" id="3.90.1300.10">
    <property type="entry name" value="Amidase signature (AS) domain"/>
    <property type="match status" value="1"/>
</dbReference>
<dbReference type="InterPro" id="IPR020556">
    <property type="entry name" value="Amidase_CS"/>
</dbReference>
<accession>A0A3M6QTM3</accession>
<feature type="domain" description="Amidase" evidence="1">
    <location>
        <begin position="26"/>
        <end position="422"/>
    </location>
</feature>
<evidence type="ECO:0000313" key="3">
    <source>
        <dbReference type="Proteomes" id="UP000278006"/>
    </source>
</evidence>
<evidence type="ECO:0000259" key="1">
    <source>
        <dbReference type="Pfam" id="PF01425"/>
    </source>
</evidence>
<dbReference type="InterPro" id="IPR023631">
    <property type="entry name" value="Amidase_dom"/>
</dbReference>
<dbReference type="InterPro" id="IPR036928">
    <property type="entry name" value="AS_sf"/>
</dbReference>
<dbReference type="NCBIfam" id="NF004622">
    <property type="entry name" value="PRK05962.1"/>
    <property type="match status" value="1"/>
</dbReference>
<proteinExistence type="predicted"/>